<evidence type="ECO:0000256" key="9">
    <source>
        <dbReference type="ARBA" id="ARBA00022695"/>
    </source>
</evidence>
<dbReference type="InterPro" id="IPR022880">
    <property type="entry name" value="DNApol_IV"/>
</dbReference>
<dbReference type="InterPro" id="IPR043502">
    <property type="entry name" value="DNA/RNA_pol_sf"/>
</dbReference>
<protein>
    <recommendedName>
        <fullName evidence="5">DNA-directed DNA polymerase</fullName>
        <ecNumber evidence="5">2.7.7.7</ecNumber>
    </recommendedName>
</protein>
<comment type="catalytic activity">
    <reaction evidence="17">
        <text>DNA(n) + a 2'-deoxyribonucleoside 5'-triphosphate = DNA(n+1) + diphosphate</text>
        <dbReference type="Rhea" id="RHEA:22508"/>
        <dbReference type="Rhea" id="RHEA-COMP:17339"/>
        <dbReference type="Rhea" id="RHEA-COMP:17340"/>
        <dbReference type="ChEBI" id="CHEBI:33019"/>
        <dbReference type="ChEBI" id="CHEBI:61560"/>
        <dbReference type="ChEBI" id="CHEBI:173112"/>
        <dbReference type="EC" id="2.7.7.7"/>
    </reaction>
</comment>
<dbReference type="Pfam" id="PF11799">
    <property type="entry name" value="IMS_C"/>
    <property type="match status" value="1"/>
</dbReference>
<evidence type="ECO:0000256" key="13">
    <source>
        <dbReference type="ARBA" id="ARBA00022842"/>
    </source>
</evidence>
<dbReference type="FunFam" id="3.40.1170.60:FF:000001">
    <property type="entry name" value="DNA polymerase IV"/>
    <property type="match status" value="1"/>
</dbReference>
<dbReference type="Gene3D" id="3.30.70.270">
    <property type="match status" value="1"/>
</dbReference>
<keyword evidence="16" id="KW-0234">DNA repair</keyword>
<keyword evidence="10" id="KW-0235">DNA replication</keyword>
<feature type="domain" description="UmuC" evidence="18">
    <location>
        <begin position="5"/>
        <end position="186"/>
    </location>
</feature>
<dbReference type="Pfam" id="PF21999">
    <property type="entry name" value="IMS_HHH_1"/>
    <property type="match status" value="1"/>
</dbReference>
<dbReference type="InterPro" id="IPR001126">
    <property type="entry name" value="UmuC"/>
</dbReference>
<dbReference type="GO" id="GO:0006281">
    <property type="term" value="P:DNA repair"/>
    <property type="evidence" value="ECO:0007669"/>
    <property type="project" value="UniProtKB-KW"/>
</dbReference>
<dbReference type="EC" id="2.7.7.7" evidence="5"/>
<keyword evidence="15" id="KW-0238">DNA-binding</keyword>
<evidence type="ECO:0000256" key="1">
    <source>
        <dbReference type="ARBA" id="ARBA00001946"/>
    </source>
</evidence>
<gene>
    <name evidence="19" type="ORF">S12H4_04057</name>
</gene>
<name>X1QW48_9ZZZZ</name>
<dbReference type="GO" id="GO:0042276">
    <property type="term" value="P:error-prone translesion synthesis"/>
    <property type="evidence" value="ECO:0007669"/>
    <property type="project" value="TreeGrafter"/>
</dbReference>
<dbReference type="NCBIfam" id="NF002677">
    <property type="entry name" value="PRK02406.1"/>
    <property type="match status" value="1"/>
</dbReference>
<keyword evidence="9" id="KW-0548">Nucleotidyltransferase</keyword>
<dbReference type="GO" id="GO:0003684">
    <property type="term" value="F:damaged DNA binding"/>
    <property type="evidence" value="ECO:0007669"/>
    <property type="project" value="InterPro"/>
</dbReference>
<evidence type="ECO:0000256" key="11">
    <source>
        <dbReference type="ARBA" id="ARBA00022723"/>
    </source>
</evidence>
<dbReference type="GO" id="GO:0005829">
    <property type="term" value="C:cytosol"/>
    <property type="evidence" value="ECO:0007669"/>
    <property type="project" value="TreeGrafter"/>
</dbReference>
<proteinExistence type="inferred from homology"/>
<accession>X1QW48</accession>
<comment type="cofactor">
    <cofactor evidence="1">
        <name>Mg(2+)</name>
        <dbReference type="ChEBI" id="CHEBI:18420"/>
    </cofactor>
</comment>
<dbReference type="HAMAP" id="MF_01113">
    <property type="entry name" value="DNApol_IV"/>
    <property type="match status" value="1"/>
</dbReference>
<keyword evidence="14" id="KW-0239">DNA-directed DNA polymerase</keyword>
<comment type="caution">
    <text evidence="19">The sequence shown here is derived from an EMBL/GenBank/DDBJ whole genome shotgun (WGS) entry which is preliminary data.</text>
</comment>
<dbReference type="EMBL" id="BARW01001205">
    <property type="protein sequence ID" value="GAI72473.1"/>
    <property type="molecule type" value="Genomic_DNA"/>
</dbReference>
<evidence type="ECO:0000256" key="12">
    <source>
        <dbReference type="ARBA" id="ARBA00022763"/>
    </source>
</evidence>
<keyword evidence="13" id="KW-0460">Magnesium</keyword>
<evidence type="ECO:0000256" key="10">
    <source>
        <dbReference type="ARBA" id="ARBA00022705"/>
    </source>
</evidence>
<dbReference type="PANTHER" id="PTHR11076">
    <property type="entry name" value="DNA REPAIR POLYMERASE UMUC / TRANSFERASE FAMILY MEMBER"/>
    <property type="match status" value="1"/>
</dbReference>
<dbReference type="GO" id="GO:0046872">
    <property type="term" value="F:metal ion binding"/>
    <property type="evidence" value="ECO:0007669"/>
    <property type="project" value="UniProtKB-KW"/>
</dbReference>
<dbReference type="InterPro" id="IPR036775">
    <property type="entry name" value="DNA_pol_Y-fam_lit_finger_sf"/>
</dbReference>
<dbReference type="CDD" id="cd03586">
    <property type="entry name" value="PolY_Pol_IV_kappa"/>
    <property type="match status" value="1"/>
</dbReference>
<dbReference type="PANTHER" id="PTHR11076:SF33">
    <property type="entry name" value="DNA POLYMERASE KAPPA"/>
    <property type="match status" value="1"/>
</dbReference>
<dbReference type="InterPro" id="IPR043128">
    <property type="entry name" value="Rev_trsase/Diguanyl_cyclase"/>
</dbReference>
<dbReference type="InterPro" id="IPR053848">
    <property type="entry name" value="IMS_HHH_1"/>
</dbReference>
<evidence type="ECO:0000313" key="19">
    <source>
        <dbReference type="EMBL" id="GAI72473.1"/>
    </source>
</evidence>
<comment type="subcellular location">
    <subcellularLocation>
        <location evidence="2">Cytoplasm</location>
    </subcellularLocation>
</comment>
<dbReference type="GO" id="GO:0009432">
    <property type="term" value="P:SOS response"/>
    <property type="evidence" value="ECO:0007669"/>
    <property type="project" value="TreeGrafter"/>
</dbReference>
<evidence type="ECO:0000256" key="4">
    <source>
        <dbReference type="ARBA" id="ARBA00011245"/>
    </source>
</evidence>
<keyword evidence="7" id="KW-0963">Cytoplasm</keyword>
<dbReference type="InterPro" id="IPR050116">
    <property type="entry name" value="DNA_polymerase-Y"/>
</dbReference>
<keyword evidence="6" id="KW-0515">Mutator protein</keyword>
<dbReference type="Pfam" id="PF00817">
    <property type="entry name" value="IMS"/>
    <property type="match status" value="1"/>
</dbReference>
<evidence type="ECO:0000256" key="17">
    <source>
        <dbReference type="ARBA" id="ARBA00049244"/>
    </source>
</evidence>
<dbReference type="GO" id="GO:0003887">
    <property type="term" value="F:DNA-directed DNA polymerase activity"/>
    <property type="evidence" value="ECO:0007669"/>
    <property type="project" value="UniProtKB-KW"/>
</dbReference>
<evidence type="ECO:0000256" key="7">
    <source>
        <dbReference type="ARBA" id="ARBA00022490"/>
    </source>
</evidence>
<evidence type="ECO:0000256" key="8">
    <source>
        <dbReference type="ARBA" id="ARBA00022679"/>
    </source>
</evidence>
<dbReference type="AlphaFoldDB" id="X1QW48"/>
<keyword evidence="11" id="KW-0479">Metal-binding</keyword>
<evidence type="ECO:0000256" key="14">
    <source>
        <dbReference type="ARBA" id="ARBA00022932"/>
    </source>
</evidence>
<evidence type="ECO:0000256" key="2">
    <source>
        <dbReference type="ARBA" id="ARBA00004496"/>
    </source>
</evidence>
<sequence length="406" mass="44545">MARQIMHIDLDAFFVSVEQVLNPELKGKPVVVGGRPDRRGVVAAASYEARAFGLHAGMPLSTASRLCPQATFIEGSFPKYRDASQKFMAILADFSPFLEPVGLDEAYLDATGFESIYGSIHQMAVAIKQRIKDELGLCASVGIAGCKVVAKVASELSKPDGLLEVAAGEEPSFLAPLPIAKLPGIGKKTERILRGLGINTIGKLSITPLDALKSHFGASGELLYRLARGIDDRKVEPPGAAKSISRETTFGEDTRDRSLLKATLRYLSERVGADLRQRSKQARCITLKLRYADFTTITRSHTLRQTSDTDQTIFDTGEKLLKKALVQEKQPVRLIGIGVSNLTEPEKQLDMLDSSAQRLEQLNRAIDRIRNKYGFTAIQTGRTLLLKDIFPETEKGYTLQTPSLSR</sequence>
<dbReference type="PROSITE" id="PS50173">
    <property type="entry name" value="UMUC"/>
    <property type="match status" value="1"/>
</dbReference>
<evidence type="ECO:0000256" key="3">
    <source>
        <dbReference type="ARBA" id="ARBA00010945"/>
    </source>
</evidence>
<dbReference type="FunFam" id="3.30.1490.100:FF:000004">
    <property type="entry name" value="DNA polymerase IV"/>
    <property type="match status" value="1"/>
</dbReference>
<dbReference type="SUPFAM" id="SSF56672">
    <property type="entry name" value="DNA/RNA polymerases"/>
    <property type="match status" value="1"/>
</dbReference>
<evidence type="ECO:0000256" key="15">
    <source>
        <dbReference type="ARBA" id="ARBA00023125"/>
    </source>
</evidence>
<evidence type="ECO:0000256" key="6">
    <source>
        <dbReference type="ARBA" id="ARBA00022457"/>
    </source>
</evidence>
<reference evidence="19" key="1">
    <citation type="journal article" date="2014" name="Front. Microbiol.">
        <title>High frequency of phylogenetically diverse reductive dehalogenase-homologous genes in deep subseafloor sedimentary metagenomes.</title>
        <authorList>
            <person name="Kawai M."/>
            <person name="Futagami T."/>
            <person name="Toyoda A."/>
            <person name="Takaki Y."/>
            <person name="Nishi S."/>
            <person name="Hori S."/>
            <person name="Arai W."/>
            <person name="Tsubouchi T."/>
            <person name="Morono Y."/>
            <person name="Uchiyama I."/>
            <person name="Ito T."/>
            <person name="Fujiyama A."/>
            <person name="Inagaki F."/>
            <person name="Takami H."/>
        </authorList>
    </citation>
    <scope>NUCLEOTIDE SEQUENCE</scope>
    <source>
        <strain evidence="19">Expedition CK06-06</strain>
    </source>
</reference>
<comment type="similarity">
    <text evidence="3">Belongs to the DNA polymerase type-Y family.</text>
</comment>
<evidence type="ECO:0000256" key="5">
    <source>
        <dbReference type="ARBA" id="ARBA00012417"/>
    </source>
</evidence>
<comment type="subunit">
    <text evidence="4">Monomer.</text>
</comment>
<dbReference type="Gene3D" id="1.10.150.20">
    <property type="entry name" value="5' to 3' exonuclease, C-terminal subdomain"/>
    <property type="match status" value="1"/>
</dbReference>
<organism evidence="19">
    <name type="scientific">marine sediment metagenome</name>
    <dbReference type="NCBI Taxonomy" id="412755"/>
    <lineage>
        <taxon>unclassified sequences</taxon>
        <taxon>metagenomes</taxon>
        <taxon>ecological metagenomes</taxon>
    </lineage>
</organism>
<evidence type="ECO:0000259" key="18">
    <source>
        <dbReference type="PROSITE" id="PS50173"/>
    </source>
</evidence>
<keyword evidence="12" id="KW-0227">DNA damage</keyword>
<dbReference type="GO" id="GO:0006260">
    <property type="term" value="P:DNA replication"/>
    <property type="evidence" value="ECO:0007669"/>
    <property type="project" value="UniProtKB-KW"/>
</dbReference>
<keyword evidence="8" id="KW-0808">Transferase</keyword>
<dbReference type="InterPro" id="IPR017961">
    <property type="entry name" value="DNA_pol_Y-fam_little_finger"/>
</dbReference>
<dbReference type="Gene3D" id="3.40.1170.60">
    <property type="match status" value="1"/>
</dbReference>
<dbReference type="SUPFAM" id="SSF100879">
    <property type="entry name" value="Lesion bypass DNA polymerase (Y-family), little finger domain"/>
    <property type="match status" value="1"/>
</dbReference>
<dbReference type="Gene3D" id="3.30.1490.100">
    <property type="entry name" value="DNA polymerase, Y-family, little finger domain"/>
    <property type="match status" value="1"/>
</dbReference>
<evidence type="ECO:0000256" key="16">
    <source>
        <dbReference type="ARBA" id="ARBA00023204"/>
    </source>
</evidence>